<evidence type="ECO:0000256" key="3">
    <source>
        <dbReference type="ARBA" id="ARBA00012924"/>
    </source>
</evidence>
<evidence type="ECO:0000256" key="5">
    <source>
        <dbReference type="ARBA" id="ARBA00022679"/>
    </source>
</evidence>
<dbReference type="PIRSF" id="PIRSF000521">
    <property type="entry name" value="Transaminase_4ab_Lys_Orn"/>
    <property type="match status" value="1"/>
</dbReference>
<dbReference type="Pfam" id="PF00202">
    <property type="entry name" value="Aminotran_3"/>
    <property type="match status" value="1"/>
</dbReference>
<keyword evidence="4 10" id="KW-0032">Aminotransferase</keyword>
<keyword evidence="5 10" id="KW-0808">Transferase</keyword>
<evidence type="ECO:0000256" key="4">
    <source>
        <dbReference type="ARBA" id="ARBA00022576"/>
    </source>
</evidence>
<dbReference type="GeneID" id="36833302"/>
<dbReference type="GO" id="GO:0030170">
    <property type="term" value="F:pyridoxal phosphate binding"/>
    <property type="evidence" value="ECO:0007669"/>
    <property type="project" value="InterPro"/>
</dbReference>
<name>A0A2U9IHZ3_9CREN</name>
<accession>A0A2U9IHZ3</accession>
<dbReference type="EC" id="2.6.1.13" evidence="3"/>
<gene>
    <name evidence="10" type="ORF">DFR85_14060</name>
</gene>
<dbReference type="Proteomes" id="UP000248044">
    <property type="component" value="Chromosome"/>
</dbReference>
<keyword evidence="6 9" id="KW-0663">Pyridoxal phosphate</keyword>
<dbReference type="InterPro" id="IPR015422">
    <property type="entry name" value="PyrdxlP-dep_Trfase_small"/>
</dbReference>
<comment type="similarity">
    <text evidence="2 9">Belongs to the class-III pyridoxal-phosphate-dependent aminotransferase family.</text>
</comment>
<evidence type="ECO:0000256" key="8">
    <source>
        <dbReference type="ARBA" id="ARBA00073894"/>
    </source>
</evidence>
<dbReference type="Gene3D" id="3.90.1150.10">
    <property type="entry name" value="Aspartate Aminotransferase, domain 1"/>
    <property type="match status" value="1"/>
</dbReference>
<dbReference type="FunFam" id="3.40.640.10:FF:000013">
    <property type="entry name" value="4-aminobutyrate aminotransferase"/>
    <property type="match status" value="1"/>
</dbReference>
<dbReference type="InterPro" id="IPR015421">
    <property type="entry name" value="PyrdxlP-dep_Trfase_major"/>
</dbReference>
<evidence type="ECO:0000256" key="9">
    <source>
        <dbReference type="RuleBase" id="RU003560"/>
    </source>
</evidence>
<dbReference type="CDD" id="cd00610">
    <property type="entry name" value="OAT_like"/>
    <property type="match status" value="1"/>
</dbReference>
<evidence type="ECO:0000313" key="10">
    <source>
        <dbReference type="EMBL" id="AWR95544.1"/>
    </source>
</evidence>
<dbReference type="InterPro" id="IPR015424">
    <property type="entry name" value="PyrdxlP-dep_Trfase"/>
</dbReference>
<dbReference type="InterPro" id="IPR049704">
    <property type="entry name" value="Aminotrans_3_PPA_site"/>
</dbReference>
<dbReference type="NCBIfam" id="NF004426">
    <property type="entry name" value="PRK05769.1"/>
    <property type="match status" value="1"/>
</dbReference>
<dbReference type="SUPFAM" id="SSF53383">
    <property type="entry name" value="PLP-dependent transferases"/>
    <property type="match status" value="1"/>
</dbReference>
<dbReference type="AlphaFoldDB" id="A0A2U9IHZ3"/>
<evidence type="ECO:0000256" key="6">
    <source>
        <dbReference type="ARBA" id="ARBA00022898"/>
    </source>
</evidence>
<comment type="catalytic activity">
    <reaction evidence="7">
        <text>L-ornithine + 2-oxoglutarate = L-glutamate 5-semialdehyde + L-glutamate</text>
        <dbReference type="Rhea" id="RHEA:25160"/>
        <dbReference type="ChEBI" id="CHEBI:16810"/>
        <dbReference type="ChEBI" id="CHEBI:29985"/>
        <dbReference type="ChEBI" id="CHEBI:46911"/>
        <dbReference type="ChEBI" id="CHEBI:58066"/>
        <dbReference type="EC" id="2.6.1.13"/>
    </reaction>
</comment>
<comment type="cofactor">
    <cofactor evidence="1">
        <name>pyridoxal 5'-phosphate</name>
        <dbReference type="ChEBI" id="CHEBI:597326"/>
    </cofactor>
</comment>
<evidence type="ECO:0000256" key="2">
    <source>
        <dbReference type="ARBA" id="ARBA00008954"/>
    </source>
</evidence>
<dbReference type="RefSeq" id="WP_110271422.1">
    <property type="nucleotide sequence ID" value="NZ_CP029289.2"/>
</dbReference>
<dbReference type="GO" id="GO:0004587">
    <property type="term" value="F:ornithine aminotransferase activity"/>
    <property type="evidence" value="ECO:0007669"/>
    <property type="project" value="UniProtKB-EC"/>
</dbReference>
<dbReference type="PANTHER" id="PTHR11986">
    <property type="entry name" value="AMINOTRANSFERASE CLASS III"/>
    <property type="match status" value="1"/>
</dbReference>
<dbReference type="GO" id="GO:0042802">
    <property type="term" value="F:identical protein binding"/>
    <property type="evidence" value="ECO:0007669"/>
    <property type="project" value="TreeGrafter"/>
</dbReference>
<dbReference type="InterPro" id="IPR050103">
    <property type="entry name" value="Class-III_PLP-dep_AT"/>
</dbReference>
<dbReference type="InterPro" id="IPR005814">
    <property type="entry name" value="Aminotrans_3"/>
</dbReference>
<dbReference type="KEGG" id="abri:DFR85_14060"/>
<sequence length="418" mass="46666">MSKSIQIIKEDSKYLMQSFKRWYPLVIDHAKGSIIYDVDGKEYIDMNSGIGVMALGHGNEKIINAIKEQMSNFFHYSLTDFYYELAVDVAKKLTSFLPFSSKVFYTNSGTESVEAAMKIARWYTKRQYIIGFINSFHGRTLGSLGLTSSKTVQRRGFSPLLPSTLLLPYPDSRNPLLKDDPVNRLMEYIEDWIFEKVVDPNEVAAIFFEPIQGEGGVIIPPEDFVKELRRVTYKHGILLVVDEVQTGIGRTGKMFGFENFDIMPDIICLAKALGGGLPLGAVVGRSEIMTLPLGSHANTFGGNPLALAASKVVLEEVPKLLDRVNYLGKEIIDELNNSKSPYVYDVRGKGLMIGVELRKNGKAFVDGLERVLMCSFNRGVLPIGAGESVVRLLPPLVIEEELANKGTRVIREEIDKLR</sequence>
<evidence type="ECO:0000256" key="7">
    <source>
        <dbReference type="ARBA" id="ARBA00052899"/>
    </source>
</evidence>
<dbReference type="PROSITE" id="PS00600">
    <property type="entry name" value="AA_TRANSFER_CLASS_3"/>
    <property type="match status" value="1"/>
</dbReference>
<protein>
    <recommendedName>
        <fullName evidence="8">Ornithine aminotransferase</fullName>
        <ecNumber evidence="3">2.6.1.13</ecNumber>
    </recommendedName>
</protein>
<evidence type="ECO:0000256" key="1">
    <source>
        <dbReference type="ARBA" id="ARBA00001933"/>
    </source>
</evidence>
<dbReference type="EMBL" id="CP029289">
    <property type="protein sequence ID" value="AWR95544.1"/>
    <property type="molecule type" value="Genomic_DNA"/>
</dbReference>
<dbReference type="Gene3D" id="3.40.640.10">
    <property type="entry name" value="Type I PLP-dependent aspartate aminotransferase-like (Major domain)"/>
    <property type="match status" value="1"/>
</dbReference>
<reference evidence="10 11" key="1">
    <citation type="submission" date="2018-05" db="EMBL/GenBank/DDBJ databases">
        <title>Complete Genome Sequences of Extremely Thermoacidophilic, Metal-Mobilizing Type-Strain Members of the Archaeal Family Sulfolobaceae: Acidianus brierleyi DSM-1651T, Acidianus sulfidivorans DSM-18786T, Metallosphaera hakonensis DSM-7519T, and Metallosphaera prunae DSM-10039T.</title>
        <authorList>
            <person name="Counts J.A."/>
            <person name="Kelly R.M."/>
        </authorList>
    </citation>
    <scope>NUCLEOTIDE SEQUENCE [LARGE SCALE GENOMIC DNA]</scope>
    <source>
        <strain evidence="10 11">DSM 1651</strain>
    </source>
</reference>
<organism evidence="10 11">
    <name type="scientific">Acidianus brierleyi</name>
    <dbReference type="NCBI Taxonomy" id="41673"/>
    <lineage>
        <taxon>Archaea</taxon>
        <taxon>Thermoproteota</taxon>
        <taxon>Thermoprotei</taxon>
        <taxon>Sulfolobales</taxon>
        <taxon>Sulfolobaceae</taxon>
        <taxon>Acidianus</taxon>
    </lineage>
</organism>
<evidence type="ECO:0000313" key="11">
    <source>
        <dbReference type="Proteomes" id="UP000248044"/>
    </source>
</evidence>
<keyword evidence="11" id="KW-1185">Reference proteome</keyword>
<proteinExistence type="inferred from homology"/>
<dbReference type="PANTHER" id="PTHR11986:SF58">
    <property type="entry name" value="LEUCINE_METHIONINE RACEMASE"/>
    <property type="match status" value="1"/>
</dbReference>
<dbReference type="OrthoDB" id="6534at2157"/>